<feature type="compositionally biased region" description="Basic and acidic residues" evidence="1">
    <location>
        <begin position="70"/>
        <end position="79"/>
    </location>
</feature>
<dbReference type="Pfam" id="PF14168">
    <property type="entry name" value="YjzC"/>
    <property type="match status" value="1"/>
</dbReference>
<evidence type="ECO:0000313" key="2">
    <source>
        <dbReference type="EMBL" id="SFF72450.1"/>
    </source>
</evidence>
<feature type="compositionally biased region" description="Polar residues" evidence="1">
    <location>
        <begin position="123"/>
        <end position="133"/>
    </location>
</feature>
<feature type="compositionally biased region" description="Basic and acidic residues" evidence="1">
    <location>
        <begin position="17"/>
        <end position="53"/>
    </location>
</feature>
<evidence type="ECO:0000256" key="1">
    <source>
        <dbReference type="SAM" id="MobiDB-lite"/>
    </source>
</evidence>
<dbReference type="AlphaFoldDB" id="A0A1I2L1R5"/>
<dbReference type="PANTHER" id="PTHR36569">
    <property type="match status" value="1"/>
</dbReference>
<feature type="region of interest" description="Disordered" evidence="1">
    <location>
        <begin position="1"/>
        <end position="156"/>
    </location>
</feature>
<dbReference type="Proteomes" id="UP000198897">
    <property type="component" value="Unassembled WGS sequence"/>
</dbReference>
<sequence length="156" mass="17206">MAKNNNQNQNQSMTTEEAGRKGGEKTSRKYDQEHFENIGQKGGEKTSQNHDQEFYENIGQKGGETTSQEYSKEHFEEIGQKGGRNSGNGSNNSSTTNTSNNQFKTGEKAPEAGNYKVDKLVNGNKSDNNTEISLNKGDQFPPSPSDNEAAYWVKSS</sequence>
<feature type="compositionally biased region" description="Low complexity" evidence="1">
    <location>
        <begin position="87"/>
        <end position="101"/>
    </location>
</feature>
<protein>
    <recommendedName>
        <fullName evidence="4">General stress protein</fullName>
    </recommendedName>
</protein>
<feature type="compositionally biased region" description="Low complexity" evidence="1">
    <location>
        <begin position="1"/>
        <end position="11"/>
    </location>
</feature>
<reference evidence="3" key="1">
    <citation type="submission" date="2016-10" db="EMBL/GenBank/DDBJ databases">
        <authorList>
            <person name="Varghese N."/>
            <person name="Submissions S."/>
        </authorList>
    </citation>
    <scope>NUCLEOTIDE SEQUENCE [LARGE SCALE GENOMIC DNA]</scope>
    <source>
        <strain evidence="3">FP5</strain>
    </source>
</reference>
<name>A0A1I2L1R5_9BACI</name>
<dbReference type="InterPro" id="IPR052590">
    <property type="entry name" value="Stress/Virulence-Domain"/>
</dbReference>
<evidence type="ECO:0000313" key="3">
    <source>
        <dbReference type="Proteomes" id="UP000198897"/>
    </source>
</evidence>
<proteinExistence type="predicted"/>
<accession>A0A1I2L1R5</accession>
<organism evidence="2 3">
    <name type="scientific">Halobacillus alkaliphilus</name>
    <dbReference type="NCBI Taxonomy" id="396056"/>
    <lineage>
        <taxon>Bacteria</taxon>
        <taxon>Bacillati</taxon>
        <taxon>Bacillota</taxon>
        <taxon>Bacilli</taxon>
        <taxon>Bacillales</taxon>
        <taxon>Bacillaceae</taxon>
        <taxon>Halobacillus</taxon>
    </lineage>
</organism>
<dbReference type="OrthoDB" id="9780487at2"/>
<dbReference type="InterPro" id="IPR025549">
    <property type="entry name" value="YjzC"/>
</dbReference>
<evidence type="ECO:0008006" key="4">
    <source>
        <dbReference type="Google" id="ProtNLM"/>
    </source>
</evidence>
<dbReference type="PANTHER" id="PTHR36569:SF5">
    <property type="entry name" value="CONIDIATION-SPECIFIC PROTEIN 10 (EUROFUNG)"/>
    <property type="match status" value="1"/>
</dbReference>
<gene>
    <name evidence="2" type="ORF">SAMN05216353_1073</name>
</gene>
<dbReference type="EMBL" id="FOOG01000007">
    <property type="protein sequence ID" value="SFF72450.1"/>
    <property type="molecule type" value="Genomic_DNA"/>
</dbReference>
<dbReference type="RefSeq" id="WP_089751064.1">
    <property type="nucleotide sequence ID" value="NZ_FOOG01000007.1"/>
</dbReference>
<keyword evidence="3" id="KW-1185">Reference proteome</keyword>